<gene>
    <name evidence="1" type="ORF">P73_1422</name>
</gene>
<name>A0A0B5E0Z9_9RHOB</name>
<reference evidence="1 2" key="1">
    <citation type="journal article" date="2014" name="Int. J. Syst. Evol. Microbiol.">
        <title>Celeribacter indicus sp. nov., a polycyclic aromatic hydrocarbon-degrading bacterium from deep-sea sediment and reclassification of Huaishuia halophila as Celeribacter halophilus comb. nov.</title>
        <authorList>
            <person name="Lai Q."/>
            <person name="Cao J."/>
            <person name="Yuan J."/>
            <person name="Li F."/>
            <person name="Shao Z."/>
        </authorList>
    </citation>
    <scope>NUCLEOTIDE SEQUENCE [LARGE SCALE GENOMIC DNA]</scope>
    <source>
        <strain evidence="1">P73</strain>
    </source>
</reference>
<dbReference type="HOGENOM" id="CLU_1109850_0_0_5"/>
<keyword evidence="2" id="KW-1185">Reference proteome</keyword>
<protein>
    <submittedName>
        <fullName evidence="1">Uncharacterized protein</fullName>
    </submittedName>
</protein>
<dbReference type="KEGG" id="cid:P73_1422"/>
<evidence type="ECO:0000313" key="2">
    <source>
        <dbReference type="Proteomes" id="UP000031521"/>
    </source>
</evidence>
<evidence type="ECO:0000313" key="1">
    <source>
        <dbReference type="EMBL" id="AJE46137.1"/>
    </source>
</evidence>
<accession>A0A0B5E0Z9</accession>
<organism evidence="1 2">
    <name type="scientific">Celeribacter indicus</name>
    <dbReference type="NCBI Taxonomy" id="1208324"/>
    <lineage>
        <taxon>Bacteria</taxon>
        <taxon>Pseudomonadati</taxon>
        <taxon>Pseudomonadota</taxon>
        <taxon>Alphaproteobacteria</taxon>
        <taxon>Rhodobacterales</taxon>
        <taxon>Roseobacteraceae</taxon>
        <taxon>Celeribacter</taxon>
    </lineage>
</organism>
<proteinExistence type="predicted"/>
<sequence>MALRRLPFRDPRTVARDIPGVLDVLFPRLSGGLVASLNRRAFTFEGLAAVPDELVAQSALQKAMLFELAIVRAERLLSGKPEPDWDDCLRVAAKRQGRHYDAKVPAAIAECDKQVAEHSAQNLVVMLRGVQEQHPKFKLEASPAIPGMGWIATGAADFSLGSILIEVKHTDRNFVSGDFRQVLMYWVLKYASSIEGELDVWSDCLLLNPRRNSALLVNFDKLLRSASASSSRVEVYELLRSIVGHDLERR</sequence>
<dbReference type="OrthoDB" id="6400609at2"/>
<dbReference type="Proteomes" id="UP000031521">
    <property type="component" value="Chromosome"/>
</dbReference>
<dbReference type="EMBL" id="CP004393">
    <property type="protein sequence ID" value="AJE46137.1"/>
    <property type="molecule type" value="Genomic_DNA"/>
</dbReference>
<dbReference type="AlphaFoldDB" id="A0A0B5E0Z9"/>